<comment type="caution">
    <text evidence="1">The sequence shown here is derived from an EMBL/GenBank/DDBJ whole genome shotgun (WGS) entry which is preliminary data.</text>
</comment>
<organism evidence="1 2">
    <name type="scientific">Vagococcus silagei</name>
    <dbReference type="NCBI Taxonomy" id="2508885"/>
    <lineage>
        <taxon>Bacteria</taxon>
        <taxon>Bacillati</taxon>
        <taxon>Bacillota</taxon>
        <taxon>Bacilli</taxon>
        <taxon>Lactobacillales</taxon>
        <taxon>Enterococcaceae</taxon>
        <taxon>Vagococcus</taxon>
    </lineage>
</organism>
<dbReference type="OrthoDB" id="9789813at2"/>
<dbReference type="RefSeq" id="WP_136135695.1">
    <property type="nucleotide sequence ID" value="NZ_SDGV01000001.1"/>
</dbReference>
<dbReference type="AlphaFoldDB" id="A0A4V3TVB8"/>
<dbReference type="PANTHER" id="PTHR35145">
    <property type="entry name" value="CYTOPLASMIC PROTEIN-RELATED"/>
    <property type="match status" value="1"/>
</dbReference>
<dbReference type="SUPFAM" id="SSF142906">
    <property type="entry name" value="YjbR-like"/>
    <property type="match status" value="1"/>
</dbReference>
<dbReference type="InterPro" id="IPR058532">
    <property type="entry name" value="YjbR/MT2646/Rv2570-like"/>
</dbReference>
<dbReference type="EMBL" id="SDGV01000001">
    <property type="protein sequence ID" value="THB62309.1"/>
    <property type="molecule type" value="Genomic_DNA"/>
</dbReference>
<sequence>MIELDSHFKDMKMDQTKLNDYGFVLKNRLFEMEFDISENQMKLLVSITQEGIVSYSVWDLTTREEYLLIKNERARGAFVGTVRQECEAIIQDIALKCFDSEVFQTKQAKRVINYINETYHVEAEYLWKKSPKNAVFRQSKNKKWFGIIMGIDASKLDVSLEGNIEVLNLKAKPENVSAYVDSGQVFPAYHMNKKYWFSIILDNSLEDEMLFEWIEYSYRLVS</sequence>
<name>A0A4V3TVB8_9ENTE</name>
<protein>
    <recommendedName>
        <fullName evidence="3">MmcQ/YjbR family DNA-binding protein</fullName>
    </recommendedName>
</protein>
<proteinExistence type="predicted"/>
<dbReference type="Gene3D" id="3.90.1150.30">
    <property type="match status" value="1"/>
</dbReference>
<evidence type="ECO:0000313" key="2">
    <source>
        <dbReference type="Proteomes" id="UP000310506"/>
    </source>
</evidence>
<evidence type="ECO:0008006" key="3">
    <source>
        <dbReference type="Google" id="ProtNLM"/>
    </source>
</evidence>
<gene>
    <name evidence="1" type="ORF">ESZ54_00395</name>
</gene>
<dbReference type="InterPro" id="IPR007351">
    <property type="entry name" value="YjbR"/>
</dbReference>
<dbReference type="PANTHER" id="PTHR35145:SF1">
    <property type="entry name" value="CYTOPLASMIC PROTEIN"/>
    <property type="match status" value="1"/>
</dbReference>
<dbReference type="InterPro" id="IPR038056">
    <property type="entry name" value="YjbR-like_sf"/>
</dbReference>
<accession>A0A4V3TVB8</accession>
<dbReference type="Proteomes" id="UP000310506">
    <property type="component" value="Unassembled WGS sequence"/>
</dbReference>
<evidence type="ECO:0000313" key="1">
    <source>
        <dbReference type="EMBL" id="THB62309.1"/>
    </source>
</evidence>
<keyword evidence="2" id="KW-1185">Reference proteome</keyword>
<reference evidence="1 2" key="1">
    <citation type="submission" date="2019-01" db="EMBL/GenBank/DDBJ databases">
        <title>Vagococcus silagei sp. nov. isolated from brewer's grain.</title>
        <authorList>
            <person name="Guu J.-R."/>
        </authorList>
    </citation>
    <scope>NUCLEOTIDE SEQUENCE [LARGE SCALE GENOMIC DNA]</scope>
    <source>
        <strain evidence="1 2">2B-2</strain>
    </source>
</reference>
<dbReference type="Pfam" id="PF04237">
    <property type="entry name" value="YjbR"/>
    <property type="match status" value="1"/>
</dbReference>